<keyword evidence="1 2" id="KW-0812">Transmembrane</keyword>
<sequence>MNFNQRWVKGENRISTTATAKSREVLGLGEKGNGMRERDGPNPLLQLIFGLNMSLVLALSSDFGIGPYTL</sequence>
<reference evidence="2 4" key="2">
    <citation type="journal article" date="2014" name="BMC Genomics">
        <title>An improved genome release (version Mt4.0) for the model legume Medicago truncatula.</title>
        <authorList>
            <person name="Tang H."/>
            <person name="Krishnakumar V."/>
            <person name="Bidwell S."/>
            <person name="Rosen B."/>
            <person name="Chan A."/>
            <person name="Zhou S."/>
            <person name="Gentzbittel L."/>
            <person name="Childs K.L."/>
            <person name="Yandell M."/>
            <person name="Gundlach H."/>
            <person name="Mayer K.F."/>
            <person name="Schwartz D.C."/>
            <person name="Town C.D."/>
        </authorList>
    </citation>
    <scope>GENOME REANNOTATION</scope>
    <source>
        <strain evidence="3 4">cv. Jemalong A17</strain>
    </source>
</reference>
<evidence type="ECO:0000313" key="4">
    <source>
        <dbReference type="Proteomes" id="UP000002051"/>
    </source>
</evidence>
<evidence type="ECO:0000313" key="2">
    <source>
        <dbReference type="EMBL" id="AES77853.1"/>
    </source>
</evidence>
<keyword evidence="1" id="KW-0472">Membrane</keyword>
<accession>G7KSW9</accession>
<dbReference type="HOGENOM" id="CLU_2761649_0_0_1"/>
<feature type="transmembrane region" description="Helical" evidence="1">
    <location>
        <begin position="44"/>
        <end position="65"/>
    </location>
</feature>
<evidence type="ECO:0000256" key="1">
    <source>
        <dbReference type="SAM" id="Phobius"/>
    </source>
</evidence>
<organism evidence="2 4">
    <name type="scientific">Medicago truncatula</name>
    <name type="common">Barrel medic</name>
    <name type="synonym">Medicago tribuloides</name>
    <dbReference type="NCBI Taxonomy" id="3880"/>
    <lineage>
        <taxon>Eukaryota</taxon>
        <taxon>Viridiplantae</taxon>
        <taxon>Streptophyta</taxon>
        <taxon>Embryophyta</taxon>
        <taxon>Tracheophyta</taxon>
        <taxon>Spermatophyta</taxon>
        <taxon>Magnoliopsida</taxon>
        <taxon>eudicotyledons</taxon>
        <taxon>Gunneridae</taxon>
        <taxon>Pentapetalae</taxon>
        <taxon>rosids</taxon>
        <taxon>fabids</taxon>
        <taxon>Fabales</taxon>
        <taxon>Fabaceae</taxon>
        <taxon>Papilionoideae</taxon>
        <taxon>50 kb inversion clade</taxon>
        <taxon>NPAAA clade</taxon>
        <taxon>Hologalegina</taxon>
        <taxon>IRL clade</taxon>
        <taxon>Trifolieae</taxon>
        <taxon>Medicago</taxon>
    </lineage>
</organism>
<gene>
    <name evidence="2" type="ordered locus">MTR_7g021060</name>
</gene>
<proteinExistence type="predicted"/>
<keyword evidence="1" id="KW-1133">Transmembrane helix</keyword>
<protein>
    <submittedName>
        <fullName evidence="2">Transmembrane protein, putative</fullName>
    </submittedName>
</protein>
<dbReference type="AlphaFoldDB" id="G7KSW9"/>
<dbReference type="Proteomes" id="UP000002051">
    <property type="component" value="Unassembled WGS sequence"/>
</dbReference>
<reference evidence="3" key="3">
    <citation type="submission" date="2015-04" db="UniProtKB">
        <authorList>
            <consortium name="EnsemblPlants"/>
        </authorList>
    </citation>
    <scope>IDENTIFICATION</scope>
    <source>
        <strain evidence="3">cv. Jemalong A17</strain>
    </source>
</reference>
<evidence type="ECO:0000313" key="3">
    <source>
        <dbReference type="EnsemblPlants" id="AES77853"/>
    </source>
</evidence>
<keyword evidence="4" id="KW-1185">Reference proteome</keyword>
<name>G7KSW9_MEDTR</name>
<dbReference type="EMBL" id="CM001223">
    <property type="protein sequence ID" value="AES77853.1"/>
    <property type="molecule type" value="Genomic_DNA"/>
</dbReference>
<reference evidence="2 4" key="1">
    <citation type="journal article" date="2011" name="Nature">
        <title>The Medicago genome provides insight into the evolution of rhizobial symbioses.</title>
        <authorList>
            <person name="Young N.D."/>
            <person name="Debelle F."/>
            <person name="Oldroyd G.E."/>
            <person name="Geurts R."/>
            <person name="Cannon S.B."/>
            <person name="Udvardi M.K."/>
            <person name="Benedito V.A."/>
            <person name="Mayer K.F."/>
            <person name="Gouzy J."/>
            <person name="Schoof H."/>
            <person name="Van de Peer Y."/>
            <person name="Proost S."/>
            <person name="Cook D.R."/>
            <person name="Meyers B.C."/>
            <person name="Spannagl M."/>
            <person name="Cheung F."/>
            <person name="De Mita S."/>
            <person name="Krishnakumar V."/>
            <person name="Gundlach H."/>
            <person name="Zhou S."/>
            <person name="Mudge J."/>
            <person name="Bharti A.K."/>
            <person name="Murray J.D."/>
            <person name="Naoumkina M.A."/>
            <person name="Rosen B."/>
            <person name="Silverstein K.A."/>
            <person name="Tang H."/>
            <person name="Rombauts S."/>
            <person name="Zhao P.X."/>
            <person name="Zhou P."/>
            <person name="Barbe V."/>
            <person name="Bardou P."/>
            <person name="Bechner M."/>
            <person name="Bellec A."/>
            <person name="Berger A."/>
            <person name="Berges H."/>
            <person name="Bidwell S."/>
            <person name="Bisseling T."/>
            <person name="Choisne N."/>
            <person name="Couloux A."/>
            <person name="Denny R."/>
            <person name="Deshpande S."/>
            <person name="Dai X."/>
            <person name="Doyle J.J."/>
            <person name="Dudez A.M."/>
            <person name="Farmer A.D."/>
            <person name="Fouteau S."/>
            <person name="Franken C."/>
            <person name="Gibelin C."/>
            <person name="Gish J."/>
            <person name="Goldstein S."/>
            <person name="Gonzalez A.J."/>
            <person name="Green P.J."/>
            <person name="Hallab A."/>
            <person name="Hartog M."/>
            <person name="Hua A."/>
            <person name="Humphray S.J."/>
            <person name="Jeong D.H."/>
            <person name="Jing Y."/>
            <person name="Jocker A."/>
            <person name="Kenton S.M."/>
            <person name="Kim D.J."/>
            <person name="Klee K."/>
            <person name="Lai H."/>
            <person name="Lang C."/>
            <person name="Lin S."/>
            <person name="Macmil S.L."/>
            <person name="Magdelenat G."/>
            <person name="Matthews L."/>
            <person name="McCorrison J."/>
            <person name="Monaghan E.L."/>
            <person name="Mun J.H."/>
            <person name="Najar F.Z."/>
            <person name="Nicholson C."/>
            <person name="Noirot C."/>
            <person name="O'Bleness M."/>
            <person name="Paule C.R."/>
            <person name="Poulain J."/>
            <person name="Prion F."/>
            <person name="Qin B."/>
            <person name="Qu C."/>
            <person name="Retzel E.F."/>
            <person name="Riddle C."/>
            <person name="Sallet E."/>
            <person name="Samain S."/>
            <person name="Samson N."/>
            <person name="Sanders I."/>
            <person name="Saurat O."/>
            <person name="Scarpelli C."/>
            <person name="Schiex T."/>
            <person name="Segurens B."/>
            <person name="Severin A.J."/>
            <person name="Sherrier D.J."/>
            <person name="Shi R."/>
            <person name="Sims S."/>
            <person name="Singer S.R."/>
            <person name="Sinharoy S."/>
            <person name="Sterck L."/>
            <person name="Viollet A."/>
            <person name="Wang B.B."/>
            <person name="Wang K."/>
            <person name="Wang M."/>
            <person name="Wang X."/>
            <person name="Warfsmann J."/>
            <person name="Weissenbach J."/>
            <person name="White D.D."/>
            <person name="White J.D."/>
            <person name="Wiley G.B."/>
            <person name="Wincker P."/>
            <person name="Xing Y."/>
            <person name="Yang L."/>
            <person name="Yao Z."/>
            <person name="Ying F."/>
            <person name="Zhai J."/>
            <person name="Zhou L."/>
            <person name="Zuber A."/>
            <person name="Denarie J."/>
            <person name="Dixon R.A."/>
            <person name="May G.D."/>
            <person name="Schwartz D.C."/>
            <person name="Rogers J."/>
            <person name="Quetier F."/>
            <person name="Town C.D."/>
            <person name="Roe B.A."/>
        </authorList>
    </citation>
    <scope>NUCLEOTIDE SEQUENCE [LARGE SCALE GENOMIC DNA]</scope>
    <source>
        <strain evidence="2">A17</strain>
        <strain evidence="3 4">cv. Jemalong A17</strain>
    </source>
</reference>
<dbReference type="PaxDb" id="3880-AES77853"/>
<dbReference type="EnsemblPlants" id="AES77853">
    <property type="protein sequence ID" value="AES77853"/>
    <property type="gene ID" value="MTR_7g021060"/>
</dbReference>